<dbReference type="EMBL" id="CAUJNA010000529">
    <property type="protein sequence ID" value="CAJ1378295.1"/>
    <property type="molecule type" value="Genomic_DNA"/>
</dbReference>
<evidence type="ECO:0000256" key="1">
    <source>
        <dbReference type="ARBA" id="ARBA00006385"/>
    </source>
</evidence>
<dbReference type="SUPFAM" id="SSF48371">
    <property type="entry name" value="ARM repeat"/>
    <property type="match status" value="1"/>
</dbReference>
<dbReference type="GO" id="GO:0006402">
    <property type="term" value="P:mRNA catabolic process"/>
    <property type="evidence" value="ECO:0007669"/>
    <property type="project" value="InterPro"/>
</dbReference>
<dbReference type="GO" id="GO:0030014">
    <property type="term" value="C:CCR4-NOT complex"/>
    <property type="evidence" value="ECO:0007669"/>
    <property type="project" value="InterPro"/>
</dbReference>
<reference evidence="2" key="1">
    <citation type="submission" date="2023-08" db="EMBL/GenBank/DDBJ databases">
        <authorList>
            <person name="Chen Y."/>
            <person name="Shah S."/>
            <person name="Dougan E. K."/>
            <person name="Thang M."/>
            <person name="Chan C."/>
        </authorList>
    </citation>
    <scope>NUCLEOTIDE SEQUENCE</scope>
</reference>
<organism evidence="2 3">
    <name type="scientific">Effrenium voratum</name>
    <dbReference type="NCBI Taxonomy" id="2562239"/>
    <lineage>
        <taxon>Eukaryota</taxon>
        <taxon>Sar</taxon>
        <taxon>Alveolata</taxon>
        <taxon>Dinophyceae</taxon>
        <taxon>Suessiales</taxon>
        <taxon>Symbiodiniaceae</taxon>
        <taxon>Effrenium</taxon>
    </lineage>
</organism>
<accession>A0AA36I0V1</accession>
<dbReference type="FunFam" id="1.25.10.10:FF:000334">
    <property type="entry name" value="Cell differentiation protein-like protein"/>
    <property type="match status" value="1"/>
</dbReference>
<proteinExistence type="inferred from homology"/>
<dbReference type="InterPro" id="IPR007216">
    <property type="entry name" value="CNOT9"/>
</dbReference>
<dbReference type="InterPro" id="IPR016024">
    <property type="entry name" value="ARM-type_fold"/>
</dbReference>
<dbReference type="Gene3D" id="1.25.10.10">
    <property type="entry name" value="Leucine-rich Repeat Variant"/>
    <property type="match status" value="1"/>
</dbReference>
<protein>
    <recommendedName>
        <fullName evidence="4">Cell differentiation protein RQCD1 homolog</fullName>
    </recommendedName>
</protein>
<comment type="caution">
    <text evidence="2">The sequence shown here is derived from an EMBL/GenBank/DDBJ whole genome shotgun (WGS) entry which is preliminary data.</text>
</comment>
<dbReference type="Pfam" id="PF04078">
    <property type="entry name" value="Rcd1"/>
    <property type="match status" value="1"/>
</dbReference>
<name>A0AA36I0V1_9DINO</name>
<dbReference type="PANTHER" id="PTHR12262">
    <property type="entry name" value="CCR4-NOT TRANSCRIPTION COMPLEX SUBUNIT 9"/>
    <property type="match status" value="1"/>
</dbReference>
<evidence type="ECO:0008006" key="4">
    <source>
        <dbReference type="Google" id="ProtNLM"/>
    </source>
</evidence>
<sequence length="337" mass="37815">MNPADDKYEASVFASRFSKLNLCSPKSVSSTLLFAPSVVITLLVTSRELVWLSSFSFAPLRQVVYSLVQDLQRGDEREQPLLELSKRREAVQDLAPVLWNSFGTLVVLIQEIVQIYPQLAQPNSLTASSSNRVCNSLALMQCVASHPDTRPLFLKAQIPLLLYPFLNTNSTERPFEYLRLTSLGVIGALVKVDDPEVISFLLHTEIIPLCLKIMEIGSELSKTVATFIIQKLLLDPQGLQYVCHSAERFYAVTSMLAKMVDVLLQAPSIRLLKHVVHCYLRLCDNARAKEVLKQCLPPALQSDPSLKRLAEPISNCLEEDQMTKRWLVSLVTSLGYR</sequence>
<gene>
    <name evidence="2" type="ORF">EVOR1521_LOCUS6871</name>
</gene>
<dbReference type="InterPro" id="IPR011989">
    <property type="entry name" value="ARM-like"/>
</dbReference>
<keyword evidence="3" id="KW-1185">Reference proteome</keyword>
<comment type="similarity">
    <text evidence="1">Belongs to the CNOT9 family.</text>
</comment>
<evidence type="ECO:0000313" key="2">
    <source>
        <dbReference type="EMBL" id="CAJ1378295.1"/>
    </source>
</evidence>
<evidence type="ECO:0000313" key="3">
    <source>
        <dbReference type="Proteomes" id="UP001178507"/>
    </source>
</evidence>
<dbReference type="Proteomes" id="UP001178507">
    <property type="component" value="Unassembled WGS sequence"/>
</dbReference>
<dbReference type="AlphaFoldDB" id="A0AA36I0V1"/>